<sequence>MGWKVSTHQCVLLLAGFHPSSYCCHAASRGHNTHIQLDTRGVHIPLAWPPRYSSAVLCRPLRHGPICRALKFRASGLSRSSCPILALYRIMTLMINAASSSLPASTPSSHQALANGLVTPASTGQPPAILSPRSRRLQYQHNLLFRPPHAVI</sequence>
<evidence type="ECO:0000313" key="1">
    <source>
        <dbReference type="EMBL" id="KAI0039925.1"/>
    </source>
</evidence>
<keyword evidence="2" id="KW-1185">Reference proteome</keyword>
<evidence type="ECO:0000313" key="2">
    <source>
        <dbReference type="Proteomes" id="UP000814033"/>
    </source>
</evidence>
<protein>
    <submittedName>
        <fullName evidence="1">Uncharacterized protein</fullName>
    </submittedName>
</protein>
<organism evidence="1 2">
    <name type="scientific">Auriscalpium vulgare</name>
    <dbReference type="NCBI Taxonomy" id="40419"/>
    <lineage>
        <taxon>Eukaryota</taxon>
        <taxon>Fungi</taxon>
        <taxon>Dikarya</taxon>
        <taxon>Basidiomycota</taxon>
        <taxon>Agaricomycotina</taxon>
        <taxon>Agaricomycetes</taxon>
        <taxon>Russulales</taxon>
        <taxon>Auriscalpiaceae</taxon>
        <taxon>Auriscalpium</taxon>
    </lineage>
</organism>
<dbReference type="EMBL" id="MU276247">
    <property type="protein sequence ID" value="KAI0039925.1"/>
    <property type="molecule type" value="Genomic_DNA"/>
</dbReference>
<reference evidence="1" key="1">
    <citation type="submission" date="2021-02" db="EMBL/GenBank/DDBJ databases">
        <authorList>
            <consortium name="DOE Joint Genome Institute"/>
            <person name="Ahrendt S."/>
            <person name="Looney B.P."/>
            <person name="Miyauchi S."/>
            <person name="Morin E."/>
            <person name="Drula E."/>
            <person name="Courty P.E."/>
            <person name="Chicoki N."/>
            <person name="Fauchery L."/>
            <person name="Kohler A."/>
            <person name="Kuo A."/>
            <person name="Labutti K."/>
            <person name="Pangilinan J."/>
            <person name="Lipzen A."/>
            <person name="Riley R."/>
            <person name="Andreopoulos W."/>
            <person name="He G."/>
            <person name="Johnson J."/>
            <person name="Barry K.W."/>
            <person name="Grigoriev I.V."/>
            <person name="Nagy L."/>
            <person name="Hibbett D."/>
            <person name="Henrissat B."/>
            <person name="Matheny P.B."/>
            <person name="Labbe J."/>
            <person name="Martin F."/>
        </authorList>
    </citation>
    <scope>NUCLEOTIDE SEQUENCE</scope>
    <source>
        <strain evidence="1">FP105234-sp</strain>
    </source>
</reference>
<name>A0ACB8R730_9AGAM</name>
<comment type="caution">
    <text evidence="1">The sequence shown here is derived from an EMBL/GenBank/DDBJ whole genome shotgun (WGS) entry which is preliminary data.</text>
</comment>
<dbReference type="Proteomes" id="UP000814033">
    <property type="component" value="Unassembled WGS sequence"/>
</dbReference>
<gene>
    <name evidence="1" type="ORF">FA95DRAFT_966379</name>
</gene>
<reference evidence="1" key="2">
    <citation type="journal article" date="2022" name="New Phytol.">
        <title>Evolutionary transition to the ectomycorrhizal habit in the genomes of a hyperdiverse lineage of mushroom-forming fungi.</title>
        <authorList>
            <person name="Looney B."/>
            <person name="Miyauchi S."/>
            <person name="Morin E."/>
            <person name="Drula E."/>
            <person name="Courty P.E."/>
            <person name="Kohler A."/>
            <person name="Kuo A."/>
            <person name="LaButti K."/>
            <person name="Pangilinan J."/>
            <person name="Lipzen A."/>
            <person name="Riley R."/>
            <person name="Andreopoulos W."/>
            <person name="He G."/>
            <person name="Johnson J."/>
            <person name="Nolan M."/>
            <person name="Tritt A."/>
            <person name="Barry K.W."/>
            <person name="Grigoriev I.V."/>
            <person name="Nagy L.G."/>
            <person name="Hibbett D."/>
            <person name="Henrissat B."/>
            <person name="Matheny P.B."/>
            <person name="Labbe J."/>
            <person name="Martin F.M."/>
        </authorList>
    </citation>
    <scope>NUCLEOTIDE SEQUENCE</scope>
    <source>
        <strain evidence="1">FP105234-sp</strain>
    </source>
</reference>
<accession>A0ACB8R730</accession>
<proteinExistence type="predicted"/>